<keyword evidence="2" id="KW-1185">Reference proteome</keyword>
<dbReference type="Proteomes" id="UP000595140">
    <property type="component" value="Unassembled WGS sequence"/>
</dbReference>
<reference evidence="1 2" key="1">
    <citation type="submission" date="2018-04" db="EMBL/GenBank/DDBJ databases">
        <authorList>
            <person name="Vogel A."/>
        </authorList>
    </citation>
    <scope>NUCLEOTIDE SEQUENCE [LARGE SCALE GENOMIC DNA]</scope>
</reference>
<dbReference type="EMBL" id="OOIL02000495">
    <property type="protein sequence ID" value="VFQ65823.1"/>
    <property type="molecule type" value="Genomic_DNA"/>
</dbReference>
<dbReference type="AlphaFoldDB" id="A0A484KJA3"/>
<protein>
    <submittedName>
        <fullName evidence="1">Uncharacterized protein</fullName>
    </submittedName>
</protein>
<proteinExistence type="predicted"/>
<name>A0A484KJA3_9ASTE</name>
<evidence type="ECO:0000313" key="2">
    <source>
        <dbReference type="Proteomes" id="UP000595140"/>
    </source>
</evidence>
<gene>
    <name evidence="1" type="ORF">CCAM_LOCUS7599</name>
</gene>
<accession>A0A484KJA3</accession>
<sequence length="92" mass="10091">MSSSSASWILSISCWISATHPYTGYLARALASSMMDFIATPLRLGSICLSSLVMLLTPKSRCALWNMSGWSAGKYGASGQSDLHRRLWEKTE</sequence>
<organism evidence="1 2">
    <name type="scientific">Cuscuta campestris</name>
    <dbReference type="NCBI Taxonomy" id="132261"/>
    <lineage>
        <taxon>Eukaryota</taxon>
        <taxon>Viridiplantae</taxon>
        <taxon>Streptophyta</taxon>
        <taxon>Embryophyta</taxon>
        <taxon>Tracheophyta</taxon>
        <taxon>Spermatophyta</taxon>
        <taxon>Magnoliopsida</taxon>
        <taxon>eudicotyledons</taxon>
        <taxon>Gunneridae</taxon>
        <taxon>Pentapetalae</taxon>
        <taxon>asterids</taxon>
        <taxon>lamiids</taxon>
        <taxon>Solanales</taxon>
        <taxon>Convolvulaceae</taxon>
        <taxon>Cuscuteae</taxon>
        <taxon>Cuscuta</taxon>
        <taxon>Cuscuta subgen. Grammica</taxon>
        <taxon>Cuscuta sect. Cleistogrammica</taxon>
    </lineage>
</organism>
<evidence type="ECO:0000313" key="1">
    <source>
        <dbReference type="EMBL" id="VFQ65823.1"/>
    </source>
</evidence>